<evidence type="ECO:0000313" key="2">
    <source>
        <dbReference type="EMBL" id="KAF3446183.1"/>
    </source>
</evidence>
<feature type="signal peptide" evidence="1">
    <location>
        <begin position="1"/>
        <end position="23"/>
    </location>
</feature>
<keyword evidence="1" id="KW-0732">Signal</keyword>
<dbReference type="Proteomes" id="UP000796880">
    <property type="component" value="Unassembled WGS sequence"/>
</dbReference>
<keyword evidence="3" id="KW-1185">Reference proteome</keyword>
<dbReference type="EMBL" id="VOIH02000005">
    <property type="protein sequence ID" value="KAF3446183.1"/>
    <property type="molecule type" value="Genomic_DNA"/>
</dbReference>
<dbReference type="AlphaFoldDB" id="A0A8K0MHT0"/>
<comment type="caution">
    <text evidence="2">The sequence shown here is derived from an EMBL/GenBank/DDBJ whole genome shotgun (WGS) entry which is preliminary data.</text>
</comment>
<dbReference type="OrthoDB" id="10264738at2759"/>
<name>A0A8K0MHT0_9ROSA</name>
<feature type="chain" id="PRO_5035420735" evidence="1">
    <location>
        <begin position="24"/>
        <end position="64"/>
    </location>
</feature>
<protein>
    <submittedName>
        <fullName evidence="2">Uncharacterized protein</fullName>
    </submittedName>
</protein>
<accession>A0A8K0MHT0</accession>
<gene>
    <name evidence="2" type="ORF">FNV43_RR11362</name>
</gene>
<reference evidence="2" key="1">
    <citation type="submission" date="2020-03" db="EMBL/GenBank/DDBJ databases">
        <title>A high-quality chromosome-level genome assembly of a woody plant with both climbing and erect habits, Rhamnella rubrinervis.</title>
        <authorList>
            <person name="Lu Z."/>
            <person name="Yang Y."/>
            <person name="Zhu X."/>
            <person name="Sun Y."/>
        </authorList>
    </citation>
    <scope>NUCLEOTIDE SEQUENCE</scope>
    <source>
        <strain evidence="2">BYM</strain>
        <tissue evidence="2">Leaf</tissue>
    </source>
</reference>
<evidence type="ECO:0000313" key="3">
    <source>
        <dbReference type="Proteomes" id="UP000796880"/>
    </source>
</evidence>
<organism evidence="2 3">
    <name type="scientific">Rhamnella rubrinervis</name>
    <dbReference type="NCBI Taxonomy" id="2594499"/>
    <lineage>
        <taxon>Eukaryota</taxon>
        <taxon>Viridiplantae</taxon>
        <taxon>Streptophyta</taxon>
        <taxon>Embryophyta</taxon>
        <taxon>Tracheophyta</taxon>
        <taxon>Spermatophyta</taxon>
        <taxon>Magnoliopsida</taxon>
        <taxon>eudicotyledons</taxon>
        <taxon>Gunneridae</taxon>
        <taxon>Pentapetalae</taxon>
        <taxon>rosids</taxon>
        <taxon>fabids</taxon>
        <taxon>Rosales</taxon>
        <taxon>Rhamnaceae</taxon>
        <taxon>rhamnoid group</taxon>
        <taxon>Rhamneae</taxon>
        <taxon>Rhamnella</taxon>
    </lineage>
</organism>
<sequence length="64" mass="7018">MLAITCILIGSSLFINFSGKVVAKFCAKYLHQQVLKNEAYAAGDVGTSVQKAFFRLCLVVLNYT</sequence>
<evidence type="ECO:0000256" key="1">
    <source>
        <dbReference type="SAM" id="SignalP"/>
    </source>
</evidence>
<proteinExistence type="predicted"/>